<dbReference type="Gene3D" id="2.40.128.20">
    <property type="match status" value="1"/>
</dbReference>
<dbReference type="InterPro" id="IPR012674">
    <property type="entry name" value="Calycin"/>
</dbReference>
<dbReference type="EMBL" id="JXIQ01000068">
    <property type="protein sequence ID" value="KIY22507.1"/>
    <property type="molecule type" value="Genomic_DNA"/>
</dbReference>
<evidence type="ECO:0008006" key="3">
    <source>
        <dbReference type="Google" id="ProtNLM"/>
    </source>
</evidence>
<protein>
    <recommendedName>
        <fullName evidence="3">DUF1934 domain-containing protein</fullName>
    </recommendedName>
</protein>
<dbReference type="InterPro" id="IPR015231">
    <property type="entry name" value="DUF1934"/>
</dbReference>
<dbReference type="SUPFAM" id="SSF50814">
    <property type="entry name" value="Lipocalins"/>
    <property type="match status" value="1"/>
</dbReference>
<dbReference type="AlphaFoldDB" id="A0A0D6ZAG0"/>
<dbReference type="PATRIC" id="fig|285983.3.peg.151"/>
<dbReference type="Pfam" id="PF09148">
    <property type="entry name" value="DUF1934"/>
    <property type="match status" value="1"/>
</dbReference>
<proteinExistence type="predicted"/>
<comment type="caution">
    <text evidence="1">The sequence shown here is derived from an EMBL/GenBank/DDBJ whole genome shotgun (WGS) entry which is preliminary data.</text>
</comment>
<name>A0A0D6ZAG0_9BACI</name>
<sequence length="147" mass="16713">MSMRPAEQTPVRVTVKTAIYSGSDRNTFEWTTFGRYYKKANSSYLQYDEVTEEGDVHTTVKMTGNEVLILRSGAIKMRLPFLLNKKTPGNYKTAYGLIETSALTKRLSLDFSEDKQEGQVDLLYEMSIQGASAGTYHLTINYREESK</sequence>
<dbReference type="Proteomes" id="UP000032512">
    <property type="component" value="Unassembled WGS sequence"/>
</dbReference>
<organism evidence="1 2">
    <name type="scientific">Mesobacillus subterraneus</name>
    <dbReference type="NCBI Taxonomy" id="285983"/>
    <lineage>
        <taxon>Bacteria</taxon>
        <taxon>Bacillati</taxon>
        <taxon>Bacillota</taxon>
        <taxon>Bacilli</taxon>
        <taxon>Bacillales</taxon>
        <taxon>Bacillaceae</taxon>
        <taxon>Mesobacillus</taxon>
    </lineage>
</organism>
<gene>
    <name evidence="1" type="ORF">UB32_08205</name>
</gene>
<keyword evidence="2" id="KW-1185">Reference proteome</keyword>
<evidence type="ECO:0000313" key="2">
    <source>
        <dbReference type="Proteomes" id="UP000032512"/>
    </source>
</evidence>
<evidence type="ECO:0000313" key="1">
    <source>
        <dbReference type="EMBL" id="KIY22507.1"/>
    </source>
</evidence>
<dbReference type="OrthoDB" id="2352933at2"/>
<reference evidence="1 2" key="1">
    <citation type="submission" date="2015-01" db="EMBL/GenBank/DDBJ databases">
        <title>Draft genome sequences of the supercritical CO2 tolerant bacteria Bacillus subterraneus MITOT1 and Bacillus cereus MIT0214.</title>
        <authorList>
            <person name="Peet K.C."/>
            <person name="Thompson J.R."/>
        </authorList>
    </citation>
    <scope>NUCLEOTIDE SEQUENCE [LARGE SCALE GENOMIC DNA]</scope>
    <source>
        <strain evidence="1 2">MITOT1</strain>
    </source>
</reference>
<accession>A0A0D6ZAG0</accession>